<organism evidence="1 2">
    <name type="scientific">Microscilla marina ATCC 23134</name>
    <dbReference type="NCBI Taxonomy" id="313606"/>
    <lineage>
        <taxon>Bacteria</taxon>
        <taxon>Pseudomonadati</taxon>
        <taxon>Bacteroidota</taxon>
        <taxon>Cytophagia</taxon>
        <taxon>Cytophagales</taxon>
        <taxon>Microscillaceae</taxon>
        <taxon>Microscilla</taxon>
    </lineage>
</organism>
<evidence type="ECO:0008006" key="3">
    <source>
        <dbReference type="Google" id="ProtNLM"/>
    </source>
</evidence>
<protein>
    <recommendedName>
        <fullName evidence="3">Methyltransferase domain-containing protein</fullName>
    </recommendedName>
</protein>
<dbReference type="Proteomes" id="UP000004095">
    <property type="component" value="Unassembled WGS sequence"/>
</dbReference>
<dbReference type="OrthoDB" id="9791837at2"/>
<dbReference type="EMBL" id="AAWS01000086">
    <property type="protein sequence ID" value="EAY24046.1"/>
    <property type="molecule type" value="Genomic_DNA"/>
</dbReference>
<dbReference type="SUPFAM" id="SSF53335">
    <property type="entry name" value="S-adenosyl-L-methionine-dependent methyltransferases"/>
    <property type="match status" value="1"/>
</dbReference>
<evidence type="ECO:0000313" key="2">
    <source>
        <dbReference type="Proteomes" id="UP000004095"/>
    </source>
</evidence>
<dbReference type="AlphaFoldDB" id="A2A004"/>
<comment type="caution">
    <text evidence="1">The sequence shown here is derived from an EMBL/GenBank/DDBJ whole genome shotgun (WGS) entry which is preliminary data.</text>
</comment>
<evidence type="ECO:0000313" key="1">
    <source>
        <dbReference type="EMBL" id="EAY24046.1"/>
    </source>
</evidence>
<proteinExistence type="predicted"/>
<name>A2A004_MICM2</name>
<reference evidence="1 2" key="1">
    <citation type="submission" date="2007-01" db="EMBL/GenBank/DDBJ databases">
        <authorList>
            <person name="Haygood M."/>
            <person name="Podell S."/>
            <person name="Anderson C."/>
            <person name="Hopkinson B."/>
            <person name="Roe K."/>
            <person name="Barbeau K."/>
            <person name="Gaasterland T."/>
            <person name="Ferriera S."/>
            <person name="Johnson J."/>
            <person name="Kravitz S."/>
            <person name="Beeson K."/>
            <person name="Sutton G."/>
            <person name="Rogers Y.-H."/>
            <person name="Friedman R."/>
            <person name="Frazier M."/>
            <person name="Venter J.C."/>
        </authorList>
    </citation>
    <scope>NUCLEOTIDE SEQUENCE [LARGE SCALE GENOMIC DNA]</scope>
    <source>
        <strain evidence="1 2">ATCC 23134</strain>
    </source>
</reference>
<dbReference type="Gene3D" id="3.40.50.150">
    <property type="entry name" value="Vaccinia Virus protein VP39"/>
    <property type="match status" value="1"/>
</dbReference>
<dbReference type="RefSeq" id="WP_002705638.1">
    <property type="nucleotide sequence ID" value="NZ_AAWS01000086.1"/>
</dbReference>
<sequence>MKTNTQRIYDFYQHYVQQHGIQAGWSSLDYALRLYDLSSSFTHQSWIEFTSILDIGSGEGHFKDFLRTKQQFNGYYTGIEVMPEFHKSALAKYGADAQARFIYDEFLAHDFGTTKFDWGFSLGSLSVLQPNQAKYDEVFCKKMRLLVNYGITIYLNDAQLTRALPLQNVKHLATHNIDDFVHMLRQNFSSAVIEIHRLLPVAPQGVVIHVRFV</sequence>
<keyword evidence="2" id="KW-1185">Reference proteome</keyword>
<accession>A2A004</accession>
<gene>
    <name evidence="1" type="ORF">M23134_00938</name>
</gene>
<dbReference type="InterPro" id="IPR029063">
    <property type="entry name" value="SAM-dependent_MTases_sf"/>
</dbReference>